<feature type="transmembrane region" description="Helical" evidence="2">
    <location>
        <begin position="251"/>
        <end position="269"/>
    </location>
</feature>
<evidence type="ECO:0000313" key="5">
    <source>
        <dbReference type="Proteomes" id="UP000198372"/>
    </source>
</evidence>
<feature type="transmembrane region" description="Helical" evidence="2">
    <location>
        <begin position="361"/>
        <end position="381"/>
    </location>
</feature>
<feature type="signal peptide" evidence="3">
    <location>
        <begin position="1"/>
        <end position="26"/>
    </location>
</feature>
<feature type="compositionally biased region" description="Polar residues" evidence="1">
    <location>
        <begin position="709"/>
        <end position="722"/>
    </location>
</feature>
<name>A0A238FFK1_9BASI</name>
<sequence length="907" mass="99717">MRLLVLSALTLSIAVALLQIVSSVNSHEAVAVLKGLQDGAFLPLNGTRLLRPVTASTSHETGATKRSRRATLVLEGFESAVASALLGHDESGDRSSFPSSSRANGERSPSALPASTWKRTVGVVTNQPQTSTLNAPEGTDDDVELMVSEACATSLNQPIEWILRLKITSVTLASFQLWMLIILGVAWYQASNSHLGAVALSQTLVSIFAIAQVVRTYKFHANFANQILLGPCSLGQPLIPDFWSLMFKTQIAFAVSQPLGSIAIGVFLIKLTPARMRSPNLRADTFSSLQVWDPTQPLDHYGASNAASQRAQLFICSFELLSTSSIFFVLAFQAIWLRETIYRPSPAFDHASTWLGMTEQIGVGVLVVLGTYVMAMGQVGLRYRFRSVMILSLLGNLGFLAHTICLLSQSTFRAVQASSCFLSFLLILSTALVLFTTALGSTTLFVKEVWSTSGAVSLDAHSNNSYHDSETKSSDLEQSNASSRKLNSPVIVDYCRSKAQSHRSPIFNRSSSSVVSHPLRHSHISSTLTVNTTRTWKESLLGRQRSRSMSLELDMSRMIPVRSLGSQSLAGDEPGPQSLRFDRMAPNERSTILGMAEQEFVYEVKDETDLFRRVTPRRLRNPSKASLDVPMSAIPDLDTLGTGEDDLFRPVTPRRLRQPSVPLDASESEHVESIMEVVMKRTTRAVDPFVWTTEEPFSTTITPPKAGSSAESNISPEVESTLSPTSHATPQATPSPPSPALPIRAPKPILSEPAIPTTILSSLPNLSLSEVLLRADWIETTTLPILQITDDRDRHGHDYIPLRPFPQAQIYDRFKTHRVRSIDESGAQVKSNERPLPQPSKKYSVPCFKPIPEASAQASKGDRPKSSFTSTPRPQPPTPRDLTRESVMERPHPVVYQRWTRNWNALE</sequence>
<proteinExistence type="predicted"/>
<dbReference type="AlphaFoldDB" id="A0A238FFK1"/>
<dbReference type="Proteomes" id="UP000198372">
    <property type="component" value="Unassembled WGS sequence"/>
</dbReference>
<protein>
    <submittedName>
        <fullName evidence="4">BQ2448_4119 protein</fullName>
    </submittedName>
</protein>
<feature type="transmembrane region" description="Helical" evidence="2">
    <location>
        <begin position="421"/>
        <end position="446"/>
    </location>
</feature>
<keyword evidence="2" id="KW-1133">Transmembrane helix</keyword>
<feature type="region of interest" description="Disordered" evidence="1">
    <location>
        <begin position="461"/>
        <end position="484"/>
    </location>
</feature>
<feature type="region of interest" description="Disordered" evidence="1">
    <location>
        <begin position="88"/>
        <end position="113"/>
    </location>
</feature>
<feature type="transmembrane region" description="Helical" evidence="2">
    <location>
        <begin position="195"/>
        <end position="214"/>
    </location>
</feature>
<evidence type="ECO:0000313" key="4">
    <source>
        <dbReference type="EMBL" id="SCV72582.1"/>
    </source>
</evidence>
<feature type="compositionally biased region" description="Basic and acidic residues" evidence="1">
    <location>
        <begin position="881"/>
        <end position="892"/>
    </location>
</feature>
<accession>A0A238FFK1</accession>
<keyword evidence="5" id="KW-1185">Reference proteome</keyword>
<organism evidence="4 5">
    <name type="scientific">Microbotryum intermedium</name>
    <dbReference type="NCBI Taxonomy" id="269621"/>
    <lineage>
        <taxon>Eukaryota</taxon>
        <taxon>Fungi</taxon>
        <taxon>Dikarya</taxon>
        <taxon>Basidiomycota</taxon>
        <taxon>Pucciniomycotina</taxon>
        <taxon>Microbotryomycetes</taxon>
        <taxon>Microbotryales</taxon>
        <taxon>Microbotryaceae</taxon>
        <taxon>Microbotryum</taxon>
    </lineage>
</organism>
<dbReference type="EMBL" id="FMSP01000009">
    <property type="protein sequence ID" value="SCV72582.1"/>
    <property type="molecule type" value="Genomic_DNA"/>
</dbReference>
<dbReference type="OrthoDB" id="2537007at2759"/>
<feature type="transmembrane region" description="Helical" evidence="2">
    <location>
        <begin position="313"/>
        <end position="336"/>
    </location>
</feature>
<evidence type="ECO:0000256" key="2">
    <source>
        <dbReference type="SAM" id="Phobius"/>
    </source>
</evidence>
<feature type="region of interest" description="Disordered" evidence="1">
    <location>
        <begin position="697"/>
        <end position="742"/>
    </location>
</feature>
<evidence type="ECO:0000256" key="1">
    <source>
        <dbReference type="SAM" id="MobiDB-lite"/>
    </source>
</evidence>
<keyword evidence="2" id="KW-0812">Transmembrane</keyword>
<feature type="transmembrane region" description="Helical" evidence="2">
    <location>
        <begin position="167"/>
        <end position="188"/>
    </location>
</feature>
<reference evidence="5" key="1">
    <citation type="submission" date="2016-09" db="EMBL/GenBank/DDBJ databases">
        <authorList>
            <person name="Jeantristanb JTB J.-T."/>
            <person name="Ricardo R."/>
        </authorList>
    </citation>
    <scope>NUCLEOTIDE SEQUENCE [LARGE SCALE GENOMIC DNA]</scope>
</reference>
<keyword evidence="2" id="KW-0472">Membrane</keyword>
<dbReference type="STRING" id="269621.A0A238FFK1"/>
<keyword evidence="3" id="KW-0732">Signal</keyword>
<feature type="compositionally biased region" description="Low complexity" evidence="1">
    <location>
        <begin position="723"/>
        <end position="732"/>
    </location>
</feature>
<feature type="region of interest" description="Disordered" evidence="1">
    <location>
        <begin position="822"/>
        <end position="893"/>
    </location>
</feature>
<feature type="chain" id="PRO_5012737402" evidence="3">
    <location>
        <begin position="27"/>
        <end position="907"/>
    </location>
</feature>
<evidence type="ECO:0000256" key="3">
    <source>
        <dbReference type="SAM" id="SignalP"/>
    </source>
</evidence>
<gene>
    <name evidence="4" type="ORF">BQ2448_4119</name>
</gene>